<gene>
    <name evidence="2" type="ORF">AKL17_3772</name>
</gene>
<organism evidence="2 3">
    <name type="scientific">Frigidibacter mobilis</name>
    <dbReference type="NCBI Taxonomy" id="1335048"/>
    <lineage>
        <taxon>Bacteria</taxon>
        <taxon>Pseudomonadati</taxon>
        <taxon>Pseudomonadota</taxon>
        <taxon>Alphaproteobacteria</taxon>
        <taxon>Rhodobacterales</taxon>
        <taxon>Paracoccaceae</taxon>
        <taxon>Frigidibacter</taxon>
    </lineage>
</organism>
<feature type="transmembrane region" description="Helical" evidence="1">
    <location>
        <begin position="204"/>
        <end position="225"/>
    </location>
</feature>
<keyword evidence="1" id="KW-1133">Transmembrane helix</keyword>
<name>A0A159Z8P2_9RHOB</name>
<protein>
    <recommendedName>
        <fullName evidence="4">PepSY-associated transmembrane protein</fullName>
    </recommendedName>
</protein>
<evidence type="ECO:0000313" key="2">
    <source>
        <dbReference type="EMBL" id="AMY70994.1"/>
    </source>
</evidence>
<evidence type="ECO:0000313" key="3">
    <source>
        <dbReference type="Proteomes" id="UP000076128"/>
    </source>
</evidence>
<reference evidence="2 3" key="1">
    <citation type="submission" date="2015-09" db="EMBL/GenBank/DDBJ databases">
        <title>Complete genome sequence of Defluviimonas alba cai42t isolated from an oilfield in Xinjiang.</title>
        <authorList>
            <person name="Geng S."/>
            <person name="Pan X."/>
            <person name="Wu X."/>
        </authorList>
    </citation>
    <scope>NUCLEOTIDE SEQUENCE [LARGE SCALE GENOMIC DNA]</scope>
    <source>
        <strain evidence="3">cai42</strain>
    </source>
</reference>
<dbReference type="AlphaFoldDB" id="A0A159Z8P2"/>
<keyword evidence="1" id="KW-0472">Membrane</keyword>
<sequence>MNLRKIHTWASVLLIVPILIVGGTAILIAHHDSLGTKTVLLPMASEQKVAVRDPLLSYEVRAVASEGDGTRLYATKYGLKRSENDAAPVDAGLPYDLRDMDRLQSGRLLVASKEGLFLQSAGGAWGKLADGDFRSLSREGDGFLATSDEMVWHVSVNGIARPDKTFAAPLMAGMDAGAAPAYTLEKLVMDLHTGKFFFGKTWEWIWIDLVGGTMVLLGVTGIVMWRRSEKAKARQAQAKLAPRRSAAAVPAE</sequence>
<dbReference type="RefSeq" id="WP_066815770.1">
    <property type="nucleotide sequence ID" value="NZ_CP012661.1"/>
</dbReference>
<feature type="transmembrane region" description="Helical" evidence="1">
    <location>
        <begin position="6"/>
        <end position="29"/>
    </location>
</feature>
<evidence type="ECO:0000256" key="1">
    <source>
        <dbReference type="SAM" id="Phobius"/>
    </source>
</evidence>
<accession>A0A159Z8P2</accession>
<keyword evidence="1" id="KW-0812">Transmembrane</keyword>
<dbReference type="STRING" id="1335048.AKL17_3772"/>
<dbReference type="Proteomes" id="UP000076128">
    <property type="component" value="Chromosome"/>
</dbReference>
<dbReference type="EMBL" id="CP012661">
    <property type="protein sequence ID" value="AMY70994.1"/>
    <property type="molecule type" value="Genomic_DNA"/>
</dbReference>
<keyword evidence="3" id="KW-1185">Reference proteome</keyword>
<dbReference type="OrthoDB" id="7063934at2"/>
<proteinExistence type="predicted"/>
<dbReference type="KEGG" id="daa:AKL17_3772"/>
<evidence type="ECO:0008006" key="4">
    <source>
        <dbReference type="Google" id="ProtNLM"/>
    </source>
</evidence>